<sequence length="336" mass="37467">MSEIRPLNETILDHYVDLFKRTVSIDPNSLTFDSIKKSGPNVTLKEFKKKYRDRIKKSTRLIKEILSEERRLIRQLGINGNAVVNYGLDTKPLMELDTPLPSVSRIERNESSFSESLGQLHEVTSSLVTELDNLHVSGLLRNARKIIDTAQQNNNSCLFSTKTTNRFNSNDNTNKSKSCYNDDKNDARPSDAPALFPPPSYIPNPHDIIQYAHRIRYTTFVTSLVIAEPAPAKLHMSYSLLKEKIDPSFIARAQALVDGTASSSQVSEGLTGSSVPLIGEPRASDADSTPMPAASTPAVSMDAYDDDDDSYYTDDDDFDDDDDEGFSMNDSDLNER</sequence>
<protein>
    <submittedName>
        <fullName evidence="2">Uncharacterized protein</fullName>
    </submittedName>
</protein>
<proteinExistence type="predicted"/>
<dbReference type="AlphaFoldDB" id="A0A7S0YG81"/>
<dbReference type="EMBL" id="HBFM01017196">
    <property type="protein sequence ID" value="CAD8774622.1"/>
    <property type="molecule type" value="Transcribed_RNA"/>
</dbReference>
<feature type="compositionally biased region" description="Polar residues" evidence="1">
    <location>
        <begin position="260"/>
        <end position="274"/>
    </location>
</feature>
<evidence type="ECO:0000313" key="2">
    <source>
        <dbReference type="EMBL" id="CAD8774622.1"/>
    </source>
</evidence>
<accession>A0A7S0YG81</accession>
<name>A0A7S0YG81_9CHLO</name>
<feature type="compositionally biased region" description="Polar residues" evidence="1">
    <location>
        <begin position="160"/>
        <end position="179"/>
    </location>
</feature>
<organism evidence="2">
    <name type="scientific">Polytomella parva</name>
    <dbReference type="NCBI Taxonomy" id="51329"/>
    <lineage>
        <taxon>Eukaryota</taxon>
        <taxon>Viridiplantae</taxon>
        <taxon>Chlorophyta</taxon>
        <taxon>core chlorophytes</taxon>
        <taxon>Chlorophyceae</taxon>
        <taxon>CS clade</taxon>
        <taxon>Chlamydomonadales</taxon>
        <taxon>Chlamydomonadaceae</taxon>
        <taxon>Polytomella</taxon>
    </lineage>
</organism>
<feature type="region of interest" description="Disordered" evidence="1">
    <location>
        <begin position="260"/>
        <end position="336"/>
    </location>
</feature>
<feature type="compositionally biased region" description="Basic and acidic residues" evidence="1">
    <location>
        <begin position="180"/>
        <end position="189"/>
    </location>
</feature>
<gene>
    <name evidence="2" type="ORF">PPAR00522_LOCUS11029</name>
</gene>
<feature type="region of interest" description="Disordered" evidence="1">
    <location>
        <begin position="160"/>
        <end position="196"/>
    </location>
</feature>
<reference evidence="2" key="1">
    <citation type="submission" date="2021-01" db="EMBL/GenBank/DDBJ databases">
        <authorList>
            <person name="Corre E."/>
            <person name="Pelletier E."/>
            <person name="Niang G."/>
            <person name="Scheremetjew M."/>
            <person name="Finn R."/>
            <person name="Kale V."/>
            <person name="Holt S."/>
            <person name="Cochrane G."/>
            <person name="Meng A."/>
            <person name="Brown T."/>
            <person name="Cohen L."/>
        </authorList>
    </citation>
    <scope>NUCLEOTIDE SEQUENCE</scope>
    <source>
        <strain evidence="2">SAG 63-3</strain>
    </source>
</reference>
<feature type="compositionally biased region" description="Acidic residues" evidence="1">
    <location>
        <begin position="303"/>
        <end position="325"/>
    </location>
</feature>
<evidence type="ECO:0000256" key="1">
    <source>
        <dbReference type="SAM" id="MobiDB-lite"/>
    </source>
</evidence>